<organism evidence="3 4">
    <name type="scientific">Anaeromyxobacter oryzae</name>
    <dbReference type="NCBI Taxonomy" id="2918170"/>
    <lineage>
        <taxon>Bacteria</taxon>
        <taxon>Pseudomonadati</taxon>
        <taxon>Myxococcota</taxon>
        <taxon>Myxococcia</taxon>
        <taxon>Myxococcales</taxon>
        <taxon>Cystobacterineae</taxon>
        <taxon>Anaeromyxobacteraceae</taxon>
        <taxon>Anaeromyxobacter</taxon>
    </lineage>
</organism>
<evidence type="ECO:0000313" key="3">
    <source>
        <dbReference type="EMBL" id="BDG05474.1"/>
    </source>
</evidence>
<keyword evidence="4" id="KW-1185">Reference proteome</keyword>
<dbReference type="PANTHER" id="PTHR44591:SF3">
    <property type="entry name" value="RESPONSE REGULATORY DOMAIN-CONTAINING PROTEIN"/>
    <property type="match status" value="1"/>
</dbReference>
<dbReference type="Pfam" id="PF00072">
    <property type="entry name" value="Response_reg"/>
    <property type="match status" value="1"/>
</dbReference>
<dbReference type="Proteomes" id="UP001162891">
    <property type="component" value="Chromosome"/>
</dbReference>
<dbReference type="SMART" id="SM00448">
    <property type="entry name" value="REC"/>
    <property type="match status" value="1"/>
</dbReference>
<dbReference type="InterPro" id="IPR050595">
    <property type="entry name" value="Bact_response_regulator"/>
</dbReference>
<sequence length="137" mass="13766">MVMTDALAYRTVLVADPSGERGAAIVAALVRRGFAATAVQAAHLALRLAAARPPDAWIVDQDLPGISGAQLVSMIRASATRALRDAVIVGTATARTRVGFTAAGVDVFVPAPATPAALADAVDGALSKHAAAESPGK</sequence>
<proteinExistence type="predicted"/>
<accession>A0ABN6N0D7</accession>
<dbReference type="PANTHER" id="PTHR44591">
    <property type="entry name" value="STRESS RESPONSE REGULATOR PROTEIN 1"/>
    <property type="match status" value="1"/>
</dbReference>
<evidence type="ECO:0000259" key="2">
    <source>
        <dbReference type="SMART" id="SM00448"/>
    </source>
</evidence>
<name>A0ABN6N0D7_9BACT</name>
<dbReference type="InterPro" id="IPR001789">
    <property type="entry name" value="Sig_transdc_resp-reg_receiver"/>
</dbReference>
<evidence type="ECO:0000256" key="1">
    <source>
        <dbReference type="ARBA" id="ARBA00022553"/>
    </source>
</evidence>
<reference evidence="4" key="1">
    <citation type="journal article" date="2022" name="Int. J. Syst. Evol. Microbiol.">
        <title>Anaeromyxobacter oryzae sp. nov., Anaeromyxobacter diazotrophicus sp. nov. and Anaeromyxobacter paludicola sp. nov., isolated from paddy soils.</title>
        <authorList>
            <person name="Itoh H."/>
            <person name="Xu Z."/>
            <person name="Mise K."/>
            <person name="Masuda Y."/>
            <person name="Ushijima N."/>
            <person name="Hayakawa C."/>
            <person name="Shiratori Y."/>
            <person name="Senoo K."/>
        </authorList>
    </citation>
    <scope>NUCLEOTIDE SEQUENCE [LARGE SCALE GENOMIC DNA]</scope>
    <source>
        <strain evidence="4">Red232</strain>
    </source>
</reference>
<feature type="domain" description="Response regulatory" evidence="2">
    <location>
        <begin position="10"/>
        <end position="122"/>
    </location>
</feature>
<dbReference type="Gene3D" id="3.40.50.2300">
    <property type="match status" value="1"/>
</dbReference>
<dbReference type="EMBL" id="AP025591">
    <property type="protein sequence ID" value="BDG05474.1"/>
    <property type="molecule type" value="Genomic_DNA"/>
</dbReference>
<dbReference type="SUPFAM" id="SSF52172">
    <property type="entry name" value="CheY-like"/>
    <property type="match status" value="1"/>
</dbReference>
<keyword evidence="1" id="KW-0597">Phosphoprotein</keyword>
<protein>
    <recommendedName>
        <fullName evidence="2">Response regulatory domain-containing protein</fullName>
    </recommendedName>
</protein>
<gene>
    <name evidence="3" type="ORF">AMOR_44700</name>
</gene>
<dbReference type="InterPro" id="IPR011006">
    <property type="entry name" value="CheY-like_superfamily"/>
</dbReference>
<evidence type="ECO:0000313" key="4">
    <source>
        <dbReference type="Proteomes" id="UP001162891"/>
    </source>
</evidence>